<feature type="transmembrane region" description="Helical" evidence="8">
    <location>
        <begin position="275"/>
        <end position="294"/>
    </location>
</feature>
<evidence type="ECO:0000256" key="7">
    <source>
        <dbReference type="SAM" id="MobiDB-lite"/>
    </source>
</evidence>
<dbReference type="InterPro" id="IPR020846">
    <property type="entry name" value="MFS_dom"/>
</dbReference>
<proteinExistence type="inferred from homology"/>
<gene>
    <name evidence="10" type="ORF">NP493_147g04026</name>
</gene>
<dbReference type="PANTHER" id="PTHR23511:SF34">
    <property type="entry name" value="SYNAPTIC VESICLE GLYCOPROTEIN 2"/>
    <property type="match status" value="1"/>
</dbReference>
<feature type="compositionally biased region" description="Polar residues" evidence="7">
    <location>
        <begin position="41"/>
        <end position="54"/>
    </location>
</feature>
<dbReference type="Pfam" id="PF00083">
    <property type="entry name" value="Sugar_tr"/>
    <property type="match status" value="1"/>
</dbReference>
<comment type="caution">
    <text evidence="10">The sequence shown here is derived from an EMBL/GenBank/DDBJ whole genome shotgun (WGS) entry which is preliminary data.</text>
</comment>
<sequence>MSGDHTEEIALILRCENGNCARGELRDPALIEQDQNADDVATTSPVLRGQTTPDDATPADASMACKNGSVRTETTTLCRNNRRIIHDQARTGVHEQAIDTAGFGEFQWRFFVVLAMALMADGSEMTKMSHVIDSVARAFCMTHAMKTSLVGAVSVGMLLGSLLFGLSADGVGRKRALFVSLCLHLTFGALAAVMPYQALFLVWTFLSAVGAGGIVPIGLAYFGEFCPQKGRGRKVGSLLVFQLGGAMVTAGLAWLLIHDRACVRCAQAMWTDWRVFLLLCLLPSSACLLGLLAMPDSPRFLLQASREMEALKVYRSIYVWNHREDKAEHQMAEIVLPKDDAINDDRPQTSVARVRIIRASLSQLFNQPLAKVTRILCLLWGIASFGCYGISEWTTGYHMQLKHTAYVASPTVIANQSYSFKTFTSELILASYENCTFDEVSFKNIEFRHLRFYRCRFERCKFVNVDATNISFTETMLANSVFSRTDLCDQDFRGSTIENCTFVHNRSRCATESEPNIDGGKLALENCLSKMAALPAAGVYVMAVDLVGRSKLLATSLFVSAVGLLPLWFATTEVFLVCMAAVVYVLSFGALVCLMLTSMELYPTRLRCTGLGFVVSFGRLAAILGDVIFSSLVGVDRTVPVLMAIVAITFASFIAAKLPESKGERL</sequence>
<evidence type="ECO:0000313" key="10">
    <source>
        <dbReference type="EMBL" id="KAK2188019.1"/>
    </source>
</evidence>
<dbReference type="AlphaFoldDB" id="A0AAD9P4Q2"/>
<dbReference type="Gene3D" id="1.20.1250.20">
    <property type="entry name" value="MFS general substrate transporter like domains"/>
    <property type="match status" value="2"/>
</dbReference>
<evidence type="ECO:0000256" key="1">
    <source>
        <dbReference type="ARBA" id="ARBA00004141"/>
    </source>
</evidence>
<dbReference type="Pfam" id="PF13599">
    <property type="entry name" value="Pentapeptide_4"/>
    <property type="match status" value="1"/>
</dbReference>
<dbReference type="InterPro" id="IPR001646">
    <property type="entry name" value="5peptide_repeat"/>
</dbReference>
<keyword evidence="3" id="KW-0813">Transport</keyword>
<feature type="transmembrane region" description="Helical" evidence="8">
    <location>
        <begin position="639"/>
        <end position="658"/>
    </location>
</feature>
<evidence type="ECO:0000256" key="5">
    <source>
        <dbReference type="ARBA" id="ARBA00022989"/>
    </source>
</evidence>
<feature type="transmembrane region" description="Helical" evidence="8">
    <location>
        <begin position="144"/>
        <end position="164"/>
    </location>
</feature>
<dbReference type="GO" id="GO:0016020">
    <property type="term" value="C:membrane"/>
    <property type="evidence" value="ECO:0007669"/>
    <property type="project" value="UniProtKB-SubCell"/>
</dbReference>
<evidence type="ECO:0000256" key="4">
    <source>
        <dbReference type="ARBA" id="ARBA00022692"/>
    </source>
</evidence>
<feature type="transmembrane region" description="Helical" evidence="8">
    <location>
        <begin position="552"/>
        <end position="568"/>
    </location>
</feature>
<comment type="similarity">
    <text evidence="2">Belongs to the major facilitator superfamily.</text>
</comment>
<feature type="region of interest" description="Disordered" evidence="7">
    <location>
        <begin position="34"/>
        <end position="62"/>
    </location>
</feature>
<dbReference type="GO" id="GO:0022857">
    <property type="term" value="F:transmembrane transporter activity"/>
    <property type="evidence" value="ECO:0007669"/>
    <property type="project" value="InterPro"/>
</dbReference>
<keyword evidence="6 8" id="KW-0472">Membrane</keyword>
<accession>A0AAD9P4Q2</accession>
<comment type="subcellular location">
    <subcellularLocation>
        <location evidence="1">Membrane</location>
        <topology evidence="1">Multi-pass membrane protein</topology>
    </subcellularLocation>
</comment>
<dbReference type="InterPro" id="IPR005828">
    <property type="entry name" value="MFS_sugar_transport-like"/>
</dbReference>
<feature type="transmembrane region" description="Helical" evidence="8">
    <location>
        <begin position="608"/>
        <end position="633"/>
    </location>
</feature>
<protein>
    <recommendedName>
        <fullName evidence="9">Major facilitator superfamily (MFS) profile domain-containing protein</fullName>
    </recommendedName>
</protein>
<feature type="transmembrane region" description="Helical" evidence="8">
    <location>
        <begin position="235"/>
        <end position="255"/>
    </location>
</feature>
<dbReference type="Gene3D" id="2.160.20.80">
    <property type="entry name" value="E3 ubiquitin-protein ligase SopA"/>
    <property type="match status" value="1"/>
</dbReference>
<keyword evidence="4 8" id="KW-0812">Transmembrane</keyword>
<feature type="transmembrane region" description="Helical" evidence="8">
    <location>
        <begin position="574"/>
        <end position="596"/>
    </location>
</feature>
<dbReference type="PANTHER" id="PTHR23511">
    <property type="entry name" value="SYNAPTIC VESICLE GLYCOPROTEIN 2"/>
    <property type="match status" value="1"/>
</dbReference>
<evidence type="ECO:0000256" key="3">
    <source>
        <dbReference type="ARBA" id="ARBA00022448"/>
    </source>
</evidence>
<dbReference type="SUPFAM" id="SSF103473">
    <property type="entry name" value="MFS general substrate transporter"/>
    <property type="match status" value="2"/>
</dbReference>
<dbReference type="SUPFAM" id="SSF141571">
    <property type="entry name" value="Pentapeptide repeat-like"/>
    <property type="match status" value="1"/>
</dbReference>
<reference evidence="10" key="1">
    <citation type="journal article" date="2023" name="Mol. Biol. Evol.">
        <title>Third-Generation Sequencing Reveals the Adaptive Role of the Epigenome in Three Deep-Sea Polychaetes.</title>
        <authorList>
            <person name="Perez M."/>
            <person name="Aroh O."/>
            <person name="Sun Y."/>
            <person name="Lan Y."/>
            <person name="Juniper S.K."/>
            <person name="Young C.R."/>
            <person name="Angers B."/>
            <person name="Qian P.Y."/>
        </authorList>
    </citation>
    <scope>NUCLEOTIDE SEQUENCE</scope>
    <source>
        <strain evidence="10">R07B-5</strain>
    </source>
</reference>
<dbReference type="InterPro" id="IPR036259">
    <property type="entry name" value="MFS_trans_sf"/>
</dbReference>
<feature type="domain" description="Major facilitator superfamily (MFS) profile" evidence="9">
    <location>
        <begin position="110"/>
        <end position="662"/>
    </location>
</feature>
<name>A0AAD9P4Q2_RIDPI</name>
<evidence type="ECO:0000259" key="9">
    <source>
        <dbReference type="PROSITE" id="PS50850"/>
    </source>
</evidence>
<evidence type="ECO:0000313" key="11">
    <source>
        <dbReference type="Proteomes" id="UP001209878"/>
    </source>
</evidence>
<dbReference type="Proteomes" id="UP001209878">
    <property type="component" value="Unassembled WGS sequence"/>
</dbReference>
<evidence type="ECO:0000256" key="8">
    <source>
        <dbReference type="SAM" id="Phobius"/>
    </source>
</evidence>
<organism evidence="10 11">
    <name type="scientific">Ridgeia piscesae</name>
    <name type="common">Tubeworm</name>
    <dbReference type="NCBI Taxonomy" id="27915"/>
    <lineage>
        <taxon>Eukaryota</taxon>
        <taxon>Metazoa</taxon>
        <taxon>Spiralia</taxon>
        <taxon>Lophotrochozoa</taxon>
        <taxon>Annelida</taxon>
        <taxon>Polychaeta</taxon>
        <taxon>Sedentaria</taxon>
        <taxon>Canalipalpata</taxon>
        <taxon>Sabellida</taxon>
        <taxon>Siboglinidae</taxon>
        <taxon>Ridgeia</taxon>
    </lineage>
</organism>
<dbReference type="EMBL" id="JAODUO010000147">
    <property type="protein sequence ID" value="KAK2188019.1"/>
    <property type="molecule type" value="Genomic_DNA"/>
</dbReference>
<evidence type="ECO:0000256" key="6">
    <source>
        <dbReference type="ARBA" id="ARBA00023136"/>
    </source>
</evidence>
<feature type="transmembrane region" description="Helical" evidence="8">
    <location>
        <begin position="200"/>
        <end position="223"/>
    </location>
</feature>
<dbReference type="PROSITE" id="PS50850">
    <property type="entry name" value="MFS"/>
    <property type="match status" value="1"/>
</dbReference>
<keyword evidence="5 8" id="KW-1133">Transmembrane helix</keyword>
<evidence type="ECO:0000256" key="2">
    <source>
        <dbReference type="ARBA" id="ARBA00008335"/>
    </source>
</evidence>
<feature type="transmembrane region" description="Helical" evidence="8">
    <location>
        <begin position="176"/>
        <end position="194"/>
    </location>
</feature>
<keyword evidence="11" id="KW-1185">Reference proteome</keyword>